<evidence type="ECO:0000313" key="2">
    <source>
        <dbReference type="Proteomes" id="UP001056201"/>
    </source>
</evidence>
<dbReference type="EMBL" id="CP097636">
    <property type="protein sequence ID" value="URI09442.1"/>
    <property type="molecule type" value="Genomic_DNA"/>
</dbReference>
<evidence type="ECO:0000313" key="1">
    <source>
        <dbReference type="EMBL" id="URI09442.1"/>
    </source>
</evidence>
<reference evidence="1" key="1">
    <citation type="submission" date="2022-05" db="EMBL/GenBank/DDBJ databases">
        <title>An RpoN-dependent PEP-CTERM gene is involved in floc formation of an Aquincola tertiaricarbonis strain.</title>
        <authorList>
            <person name="Qiu D."/>
            <person name="Xia M."/>
        </authorList>
    </citation>
    <scope>NUCLEOTIDE SEQUENCE</scope>
    <source>
        <strain evidence="1">RN12</strain>
    </source>
</reference>
<protein>
    <submittedName>
        <fullName evidence="1">Uncharacterized protein</fullName>
    </submittedName>
</protein>
<accession>A0ABY4S7W5</accession>
<keyword evidence="2" id="KW-1185">Reference proteome</keyword>
<gene>
    <name evidence="1" type="ORF">MW290_28165</name>
</gene>
<proteinExistence type="predicted"/>
<dbReference type="Proteomes" id="UP001056201">
    <property type="component" value="Chromosome 2"/>
</dbReference>
<name>A0ABY4S7W5_AQUTE</name>
<sequence>MDGQRITLALDDTSSGFETSPDRVRLGDLVRFAEEVKEFLQGDGREIDARNLDVQIKHGSLAVETYPLDNAPKLFGDLKALEDSELMRLVDHKRKAVIERWQKAARSTQGLAYRISAPFLNRPLIISSRTDFRTEEADHWVVVERYIRGEIQEVGGSKKPNAHVKLPNGKRLTIETDKDLLRADKVNRLYKSAMLRVKAEYNVKTRELRNAKLLEFVEYATDVDEASIAKMTLEGRSAWKDVQSASAWVDELRGGRR</sequence>
<dbReference type="RefSeq" id="WP_250197670.1">
    <property type="nucleotide sequence ID" value="NZ_CP097636.1"/>
</dbReference>
<organism evidence="1 2">
    <name type="scientific">Aquincola tertiaricarbonis</name>
    <dbReference type="NCBI Taxonomy" id="391953"/>
    <lineage>
        <taxon>Bacteria</taxon>
        <taxon>Pseudomonadati</taxon>
        <taxon>Pseudomonadota</taxon>
        <taxon>Betaproteobacteria</taxon>
        <taxon>Burkholderiales</taxon>
        <taxon>Sphaerotilaceae</taxon>
        <taxon>Aquincola</taxon>
    </lineage>
</organism>